<dbReference type="SUPFAM" id="SSF46785">
    <property type="entry name" value="Winged helix' DNA-binding domain"/>
    <property type="match status" value="1"/>
</dbReference>
<dbReference type="InterPro" id="IPR011991">
    <property type="entry name" value="ArsR-like_HTH"/>
</dbReference>
<dbReference type="GO" id="GO:0003677">
    <property type="term" value="F:DNA binding"/>
    <property type="evidence" value="ECO:0007669"/>
    <property type="project" value="UniProtKB-KW"/>
</dbReference>
<evidence type="ECO:0000259" key="5">
    <source>
        <dbReference type="PROSITE" id="PS51078"/>
    </source>
</evidence>
<dbReference type="InterPro" id="IPR050707">
    <property type="entry name" value="HTH_MetabolicPath_Reg"/>
</dbReference>
<keyword evidence="1" id="KW-0805">Transcription regulation</keyword>
<dbReference type="Pfam" id="PF01614">
    <property type="entry name" value="IclR_C"/>
    <property type="match status" value="1"/>
</dbReference>
<dbReference type="AlphaFoldDB" id="A0ABD5RYD3"/>
<keyword evidence="2" id="KW-0238">DNA-binding</keyword>
<dbReference type="Pfam" id="PF13412">
    <property type="entry name" value="HTH_24"/>
    <property type="match status" value="1"/>
</dbReference>
<accession>A0ABD5RYD3</accession>
<dbReference type="SMART" id="SM00418">
    <property type="entry name" value="HTH_ARSR"/>
    <property type="match status" value="1"/>
</dbReference>
<dbReference type="PROSITE" id="PS51078">
    <property type="entry name" value="ICLR_ED"/>
    <property type="match status" value="1"/>
</dbReference>
<keyword evidence="3" id="KW-0804">Transcription</keyword>
<dbReference type="SUPFAM" id="SSF55781">
    <property type="entry name" value="GAF domain-like"/>
    <property type="match status" value="1"/>
</dbReference>
<keyword evidence="7" id="KW-1185">Reference proteome</keyword>
<dbReference type="InterPro" id="IPR005471">
    <property type="entry name" value="Tscrpt_reg_IclR_N"/>
</dbReference>
<dbReference type="PANTHER" id="PTHR30136">
    <property type="entry name" value="HELIX-TURN-HELIX TRANSCRIPTIONAL REGULATOR, ICLR FAMILY"/>
    <property type="match status" value="1"/>
</dbReference>
<comment type="caution">
    <text evidence="6">The sequence shown here is derived from an EMBL/GenBank/DDBJ whole genome shotgun (WGS) entry which is preliminary data.</text>
</comment>
<feature type="domain" description="IclR-ED" evidence="5">
    <location>
        <begin position="70"/>
        <end position="258"/>
    </location>
</feature>
<dbReference type="Gene3D" id="1.10.10.10">
    <property type="entry name" value="Winged helix-like DNA-binding domain superfamily/Winged helix DNA-binding domain"/>
    <property type="match status" value="1"/>
</dbReference>
<sequence length="263" mass="29652">MGAEREGRRIQSVDTAFRILREIGNEGEITVSELADRVDLTPGTVHTHLHTLRRNGFVEKAEKRYKLGMEFIPFSERVRNQTALYHAGKEEVDKLAHKYDAVAHLVTEYDGKVLILHETFGKEAVGKQIHTDKRNQPRTHMHCTAAGKAILAHLPEGEVTKIVEEGELLAYTSHTITDRDELYEELSRIRSQRYAVNNEEVVHGNRGIGAPVLNEDEEVLGAISISGPASSWRDEQFEDELIQSVIRSANNAEINIHSDTRTL</sequence>
<dbReference type="InterPro" id="IPR029016">
    <property type="entry name" value="GAF-like_dom_sf"/>
</dbReference>
<evidence type="ECO:0000256" key="1">
    <source>
        <dbReference type="ARBA" id="ARBA00023015"/>
    </source>
</evidence>
<dbReference type="SMART" id="SM00346">
    <property type="entry name" value="HTH_ICLR"/>
    <property type="match status" value="1"/>
</dbReference>
<name>A0ABD5RYD3_9EURY</name>
<organism evidence="6 7">
    <name type="scientific">Halobium palmae</name>
    <dbReference type="NCBI Taxonomy" id="1776492"/>
    <lineage>
        <taxon>Archaea</taxon>
        <taxon>Methanobacteriati</taxon>
        <taxon>Methanobacteriota</taxon>
        <taxon>Stenosarchaea group</taxon>
        <taxon>Halobacteria</taxon>
        <taxon>Halobacteriales</taxon>
        <taxon>Haloferacaceae</taxon>
        <taxon>Halobium</taxon>
    </lineage>
</organism>
<dbReference type="InterPro" id="IPR001845">
    <property type="entry name" value="HTH_ArsR_DNA-bd_dom"/>
</dbReference>
<dbReference type="EMBL" id="JBHSWU010000132">
    <property type="protein sequence ID" value="MFC6724249.1"/>
    <property type="molecule type" value="Genomic_DNA"/>
</dbReference>
<evidence type="ECO:0000313" key="7">
    <source>
        <dbReference type="Proteomes" id="UP001596328"/>
    </source>
</evidence>
<evidence type="ECO:0000259" key="4">
    <source>
        <dbReference type="PROSITE" id="PS51077"/>
    </source>
</evidence>
<dbReference type="CDD" id="cd00090">
    <property type="entry name" value="HTH_ARSR"/>
    <property type="match status" value="1"/>
</dbReference>
<evidence type="ECO:0000256" key="3">
    <source>
        <dbReference type="ARBA" id="ARBA00023163"/>
    </source>
</evidence>
<feature type="domain" description="HTH iclR-type" evidence="4">
    <location>
        <begin position="10"/>
        <end position="69"/>
    </location>
</feature>
<evidence type="ECO:0000256" key="2">
    <source>
        <dbReference type="ARBA" id="ARBA00023125"/>
    </source>
</evidence>
<reference evidence="6 7" key="1">
    <citation type="journal article" date="2019" name="Int. J. Syst. Evol. Microbiol.">
        <title>The Global Catalogue of Microorganisms (GCM) 10K type strain sequencing project: providing services to taxonomists for standard genome sequencing and annotation.</title>
        <authorList>
            <consortium name="The Broad Institute Genomics Platform"/>
            <consortium name="The Broad Institute Genome Sequencing Center for Infectious Disease"/>
            <person name="Wu L."/>
            <person name="Ma J."/>
        </authorList>
    </citation>
    <scope>NUCLEOTIDE SEQUENCE [LARGE SCALE GENOMIC DNA]</scope>
    <source>
        <strain evidence="6 7">NBRC 111368</strain>
    </source>
</reference>
<evidence type="ECO:0000313" key="6">
    <source>
        <dbReference type="EMBL" id="MFC6724249.1"/>
    </source>
</evidence>
<dbReference type="PROSITE" id="PS51077">
    <property type="entry name" value="HTH_ICLR"/>
    <property type="match status" value="1"/>
</dbReference>
<dbReference type="InterPro" id="IPR036388">
    <property type="entry name" value="WH-like_DNA-bd_sf"/>
</dbReference>
<dbReference type="PANTHER" id="PTHR30136:SF35">
    <property type="entry name" value="HTH-TYPE TRANSCRIPTIONAL REGULATOR RV1719"/>
    <property type="match status" value="1"/>
</dbReference>
<gene>
    <name evidence="6" type="ORF">ACFQE1_07650</name>
</gene>
<dbReference type="InterPro" id="IPR014757">
    <property type="entry name" value="Tscrpt_reg_IclR_C"/>
</dbReference>
<dbReference type="Gene3D" id="3.30.450.40">
    <property type="match status" value="1"/>
</dbReference>
<proteinExistence type="predicted"/>
<protein>
    <submittedName>
        <fullName evidence="6">IclR family transcriptional regulator</fullName>
    </submittedName>
</protein>
<dbReference type="GO" id="GO:0006355">
    <property type="term" value="P:regulation of DNA-templated transcription"/>
    <property type="evidence" value="ECO:0007669"/>
    <property type="project" value="UniProtKB-ARBA"/>
</dbReference>
<dbReference type="InterPro" id="IPR036390">
    <property type="entry name" value="WH_DNA-bd_sf"/>
</dbReference>
<dbReference type="Proteomes" id="UP001596328">
    <property type="component" value="Unassembled WGS sequence"/>
</dbReference>